<reference evidence="2 3" key="1">
    <citation type="submission" date="2024-11" db="EMBL/GenBank/DDBJ databases">
        <title>A near-complete genome assembly of Cinchona calisaya.</title>
        <authorList>
            <person name="Lian D.C."/>
            <person name="Zhao X.W."/>
            <person name="Wei L."/>
        </authorList>
    </citation>
    <scope>NUCLEOTIDE SEQUENCE [LARGE SCALE GENOMIC DNA]</scope>
    <source>
        <tissue evidence="2">Nenye</tissue>
    </source>
</reference>
<evidence type="ECO:0000313" key="3">
    <source>
        <dbReference type="Proteomes" id="UP001630127"/>
    </source>
</evidence>
<gene>
    <name evidence="2" type="ORF">ACH5RR_018002</name>
</gene>
<protein>
    <submittedName>
        <fullName evidence="2">Uncharacterized protein</fullName>
    </submittedName>
</protein>
<comment type="caution">
    <text evidence="2">The sequence shown here is derived from an EMBL/GenBank/DDBJ whole genome shotgun (WGS) entry which is preliminary data.</text>
</comment>
<dbReference type="AlphaFoldDB" id="A0ABD2ZKK5"/>
<feature type="compositionally biased region" description="Polar residues" evidence="1">
    <location>
        <begin position="16"/>
        <end position="25"/>
    </location>
</feature>
<feature type="region of interest" description="Disordered" evidence="1">
    <location>
        <begin position="1"/>
        <end position="37"/>
    </location>
</feature>
<evidence type="ECO:0000313" key="2">
    <source>
        <dbReference type="EMBL" id="KAL3519853.1"/>
    </source>
</evidence>
<keyword evidence="3" id="KW-1185">Reference proteome</keyword>
<sequence>MGDVAIYSSHEHKSTEWSSSQNRSSMPHETRKGDTFDTSIKTLNDARETITKDSHKETEFDDHEQRADLVDDTLEEMEVSVTGPSKFDVFSNIVHTFSNANITKNLMMGETMS</sequence>
<dbReference type="EMBL" id="JBJUIK010000008">
    <property type="protein sequence ID" value="KAL3519853.1"/>
    <property type="molecule type" value="Genomic_DNA"/>
</dbReference>
<dbReference type="Proteomes" id="UP001630127">
    <property type="component" value="Unassembled WGS sequence"/>
</dbReference>
<proteinExistence type="predicted"/>
<accession>A0ABD2ZKK5</accession>
<name>A0ABD2ZKK5_9GENT</name>
<feature type="compositionally biased region" description="Basic and acidic residues" evidence="1">
    <location>
        <begin position="26"/>
        <end position="35"/>
    </location>
</feature>
<evidence type="ECO:0000256" key="1">
    <source>
        <dbReference type="SAM" id="MobiDB-lite"/>
    </source>
</evidence>
<organism evidence="2 3">
    <name type="scientific">Cinchona calisaya</name>
    <dbReference type="NCBI Taxonomy" id="153742"/>
    <lineage>
        <taxon>Eukaryota</taxon>
        <taxon>Viridiplantae</taxon>
        <taxon>Streptophyta</taxon>
        <taxon>Embryophyta</taxon>
        <taxon>Tracheophyta</taxon>
        <taxon>Spermatophyta</taxon>
        <taxon>Magnoliopsida</taxon>
        <taxon>eudicotyledons</taxon>
        <taxon>Gunneridae</taxon>
        <taxon>Pentapetalae</taxon>
        <taxon>asterids</taxon>
        <taxon>lamiids</taxon>
        <taxon>Gentianales</taxon>
        <taxon>Rubiaceae</taxon>
        <taxon>Cinchonoideae</taxon>
        <taxon>Cinchoneae</taxon>
        <taxon>Cinchona</taxon>
    </lineage>
</organism>